<dbReference type="AlphaFoldDB" id="A0A7W6F3I5"/>
<sequence length="113" mass="12392">MAIESMADEYGGIASWAEEIKRNARYIPQRAYERYHAQDPVSYNVENLTERAQELGECVNGLGEHLAKVTTYLGDAADADNATAALSIRYSITGLVLLFGGFVLQTLGTNLTF</sequence>
<keyword evidence="2" id="KW-1185">Reference proteome</keyword>
<dbReference type="Proteomes" id="UP000538670">
    <property type="component" value="Unassembled WGS sequence"/>
</dbReference>
<name>A0A7W6F3I5_9SPHN</name>
<protein>
    <submittedName>
        <fullName evidence="1">Uncharacterized protein</fullName>
    </submittedName>
</protein>
<evidence type="ECO:0000313" key="2">
    <source>
        <dbReference type="Proteomes" id="UP000538670"/>
    </source>
</evidence>
<dbReference type="RefSeq" id="WP_183952000.1">
    <property type="nucleotide sequence ID" value="NZ_JACIDH010000009.1"/>
</dbReference>
<organism evidence="1 2">
    <name type="scientific">Sphingomonas pseudosanguinis</name>
    <dbReference type="NCBI Taxonomy" id="413712"/>
    <lineage>
        <taxon>Bacteria</taxon>
        <taxon>Pseudomonadati</taxon>
        <taxon>Pseudomonadota</taxon>
        <taxon>Alphaproteobacteria</taxon>
        <taxon>Sphingomonadales</taxon>
        <taxon>Sphingomonadaceae</taxon>
        <taxon>Sphingomonas</taxon>
    </lineage>
</organism>
<comment type="caution">
    <text evidence="1">The sequence shown here is derived from an EMBL/GenBank/DDBJ whole genome shotgun (WGS) entry which is preliminary data.</text>
</comment>
<evidence type="ECO:0000313" key="1">
    <source>
        <dbReference type="EMBL" id="MBB3879852.1"/>
    </source>
</evidence>
<dbReference type="EMBL" id="JACIDH010000009">
    <property type="protein sequence ID" value="MBB3879852.1"/>
    <property type="molecule type" value="Genomic_DNA"/>
</dbReference>
<accession>A0A7W6F3I5</accession>
<reference evidence="1 2" key="1">
    <citation type="submission" date="2020-08" db="EMBL/GenBank/DDBJ databases">
        <title>Genomic Encyclopedia of Type Strains, Phase IV (KMG-IV): sequencing the most valuable type-strain genomes for metagenomic binning, comparative biology and taxonomic classification.</title>
        <authorList>
            <person name="Goeker M."/>
        </authorList>
    </citation>
    <scope>NUCLEOTIDE SEQUENCE [LARGE SCALE GENOMIC DNA]</scope>
    <source>
        <strain evidence="1 2">DSM 19512</strain>
    </source>
</reference>
<proteinExistence type="predicted"/>
<gene>
    <name evidence="1" type="ORF">GGR48_002286</name>
</gene>